<evidence type="ECO:0000313" key="3">
    <source>
        <dbReference type="Proteomes" id="UP000515291"/>
    </source>
</evidence>
<dbReference type="Proteomes" id="UP000515291">
    <property type="component" value="Chromosome"/>
</dbReference>
<dbReference type="EMBL" id="CP050292">
    <property type="protein sequence ID" value="QND70831.1"/>
    <property type="molecule type" value="Genomic_DNA"/>
</dbReference>
<name>A0A7G6TVP9_9BRAD</name>
<dbReference type="KEGG" id="trb:HB776_05960"/>
<gene>
    <name evidence="2" type="ORF">HB776_05960</name>
</gene>
<reference evidence="3" key="1">
    <citation type="journal article" date="2020" name="Mol. Plant Microbe">
        <title>Rhizobial microsymbionts of the narrowly endemic Oxytropis species growing in Kamchatka are characterized by significant genetic diversity and possess a set of genes that are associated with T3SS and T6SS secretion systems and can affect the development of symbiosis.</title>
        <authorList>
            <person name="Safronova V."/>
            <person name="Guro P."/>
            <person name="Sazanova A."/>
            <person name="Kuznetsova I."/>
            <person name="Belimov A."/>
            <person name="Yakubov V."/>
            <person name="Chirak E."/>
            <person name="Afonin A."/>
            <person name="Gogolev Y."/>
            <person name="Andronov E."/>
            <person name="Tikhonovich I."/>
        </authorList>
    </citation>
    <scope>NUCLEOTIDE SEQUENCE [LARGE SCALE GENOMIC DNA]</scope>
    <source>
        <strain evidence="3">581</strain>
    </source>
</reference>
<organism evidence="2 3">
    <name type="scientific">Tardiphaga robiniae</name>
    <dbReference type="NCBI Taxonomy" id="943830"/>
    <lineage>
        <taxon>Bacteria</taxon>
        <taxon>Pseudomonadati</taxon>
        <taxon>Pseudomonadota</taxon>
        <taxon>Alphaproteobacteria</taxon>
        <taxon>Hyphomicrobiales</taxon>
        <taxon>Nitrobacteraceae</taxon>
        <taxon>Tardiphaga</taxon>
    </lineage>
</organism>
<evidence type="ECO:0000313" key="2">
    <source>
        <dbReference type="EMBL" id="QND70831.1"/>
    </source>
</evidence>
<sequence>MKLTAPQPSSLKAIQKQDGIHLPSELIHTPSAFVLDDLSGCIERQTVELADCVDLRPMLPDEHVLKPRDMLLSAHHHSNGDGWADEAKLRSKHGTS</sequence>
<dbReference type="AlphaFoldDB" id="A0A7G6TVP9"/>
<evidence type="ECO:0000256" key="1">
    <source>
        <dbReference type="SAM" id="MobiDB-lite"/>
    </source>
</evidence>
<proteinExistence type="predicted"/>
<feature type="region of interest" description="Disordered" evidence="1">
    <location>
        <begin position="75"/>
        <end position="96"/>
    </location>
</feature>
<accession>A0A7G6TVP9</accession>
<dbReference type="RefSeq" id="WP_184516037.1">
    <property type="nucleotide sequence ID" value="NZ_CP050292.1"/>
</dbReference>
<protein>
    <submittedName>
        <fullName evidence="2">Uncharacterized protein</fullName>
    </submittedName>
</protein>